<dbReference type="EMBL" id="JAACNH010000004">
    <property type="protein sequence ID" value="KAG8443982.1"/>
    <property type="molecule type" value="Genomic_DNA"/>
</dbReference>
<sequence length="492" mass="56944">MPPKKTKLPVPLPEGWVLTDTNKKSWALGKMIGKGGFGLIYLASPYCDRPVPDDAAHVIKLEYHHNGPLFCELKFYQRAAKPEEINRWTYNQKLDYLGIPKYWGSGNTTFNSTSYRFMVIDRLGVDLQTVLNNNRGRLPIQKVMQLGTHMLDVLEFIHENEYVHCDIKAANILFGYTDKTKVYLADYGLSYRYCPNGSHKEYKENPRKGHNGTIEFTSLDAHKGVAPSRRGDLEILAYCMIHWLCGNLPWEHDLKNPVAVQMSKTKLLDTLRHSVVEWTAGQDGSYEIASFLDKVHHLEYDQKPNYEVLKKVLKSDGRKSTAILNSKPVVTTVKRCTATSTKTNQREEEAFQQVYLKEKNIQHMRKPDLRKPGRNLNKLKTENMQCLRKDWEHLPNTKDNWKNIWVDNSDYYNLQDSTDMKRQIYIYSPENEKNPKIIQNPAISNIDFTSAHRSEINQDHGNIWKYSLVITVVLLMLSITLYTLSDVVNFLI</sequence>
<dbReference type="EC" id="2.7.11.1" evidence="1"/>
<dbReference type="PROSITE" id="PS50011">
    <property type="entry name" value="PROTEIN_KINASE_DOM"/>
    <property type="match status" value="1"/>
</dbReference>
<dbReference type="FunFam" id="1.10.510.10:FF:002687">
    <property type="match status" value="1"/>
</dbReference>
<dbReference type="Pfam" id="PF00069">
    <property type="entry name" value="Pkinase"/>
    <property type="match status" value="1"/>
</dbReference>
<dbReference type="GO" id="GO:0004674">
    <property type="term" value="F:protein serine/threonine kinase activity"/>
    <property type="evidence" value="ECO:0007669"/>
    <property type="project" value="UniProtKB-EC"/>
</dbReference>
<dbReference type="InterPro" id="IPR008271">
    <property type="entry name" value="Ser/Thr_kinase_AS"/>
</dbReference>
<dbReference type="InterPro" id="IPR000719">
    <property type="entry name" value="Prot_kinase_dom"/>
</dbReference>
<dbReference type="Gene3D" id="1.10.510.10">
    <property type="entry name" value="Transferase(Phosphotransferase) domain 1"/>
    <property type="match status" value="1"/>
</dbReference>
<evidence type="ECO:0000256" key="2">
    <source>
        <dbReference type="SAM" id="Phobius"/>
    </source>
</evidence>
<keyword evidence="2" id="KW-1133">Transmembrane helix</keyword>
<gene>
    <name evidence="4" type="ORF">GDO86_009240</name>
</gene>
<dbReference type="SUPFAM" id="SSF56112">
    <property type="entry name" value="Protein kinase-like (PK-like)"/>
    <property type="match status" value="1"/>
</dbReference>
<dbReference type="InterPro" id="IPR050235">
    <property type="entry name" value="CK1_Ser-Thr_kinase"/>
</dbReference>
<protein>
    <recommendedName>
        <fullName evidence="1">non-specific serine/threonine protein kinase</fullName>
        <ecNumber evidence="1">2.7.11.1</ecNumber>
    </recommendedName>
</protein>
<dbReference type="SMART" id="SM00220">
    <property type="entry name" value="S_TKc"/>
    <property type="match status" value="1"/>
</dbReference>
<feature type="transmembrane region" description="Helical" evidence="2">
    <location>
        <begin position="463"/>
        <end position="484"/>
    </location>
</feature>
<keyword evidence="2" id="KW-0472">Membrane</keyword>
<reference evidence="4" key="1">
    <citation type="thesis" date="2020" institute="ProQuest LLC" country="789 East Eisenhower Parkway, Ann Arbor, MI, USA">
        <title>Comparative Genomics and Chromosome Evolution.</title>
        <authorList>
            <person name="Mudd A.B."/>
        </authorList>
    </citation>
    <scope>NUCLEOTIDE SEQUENCE</scope>
    <source>
        <strain evidence="4">Female2</strain>
        <tissue evidence="4">Blood</tissue>
    </source>
</reference>
<evidence type="ECO:0000259" key="3">
    <source>
        <dbReference type="PROSITE" id="PS50011"/>
    </source>
</evidence>
<dbReference type="PROSITE" id="PS00108">
    <property type="entry name" value="PROTEIN_KINASE_ST"/>
    <property type="match status" value="1"/>
</dbReference>
<accession>A0A8T2JI63</accession>
<feature type="domain" description="Protein kinase" evidence="3">
    <location>
        <begin position="26"/>
        <end position="313"/>
    </location>
</feature>
<dbReference type="Proteomes" id="UP000812440">
    <property type="component" value="Chromosome 5"/>
</dbReference>
<dbReference type="AlphaFoldDB" id="A0A8T2JI63"/>
<dbReference type="OrthoDB" id="2687620at2759"/>
<proteinExistence type="predicted"/>
<organism evidence="4 5">
    <name type="scientific">Hymenochirus boettgeri</name>
    <name type="common">Congo dwarf clawed frog</name>
    <dbReference type="NCBI Taxonomy" id="247094"/>
    <lineage>
        <taxon>Eukaryota</taxon>
        <taxon>Metazoa</taxon>
        <taxon>Chordata</taxon>
        <taxon>Craniata</taxon>
        <taxon>Vertebrata</taxon>
        <taxon>Euteleostomi</taxon>
        <taxon>Amphibia</taxon>
        <taxon>Batrachia</taxon>
        <taxon>Anura</taxon>
        <taxon>Pipoidea</taxon>
        <taxon>Pipidae</taxon>
        <taxon>Pipinae</taxon>
        <taxon>Hymenochirus</taxon>
    </lineage>
</organism>
<name>A0A8T2JI63_9PIPI</name>
<dbReference type="GO" id="GO:0005524">
    <property type="term" value="F:ATP binding"/>
    <property type="evidence" value="ECO:0007669"/>
    <property type="project" value="InterPro"/>
</dbReference>
<comment type="caution">
    <text evidence="4">The sequence shown here is derived from an EMBL/GenBank/DDBJ whole genome shotgun (WGS) entry which is preliminary data.</text>
</comment>
<evidence type="ECO:0000256" key="1">
    <source>
        <dbReference type="ARBA" id="ARBA00012513"/>
    </source>
</evidence>
<evidence type="ECO:0000313" key="5">
    <source>
        <dbReference type="Proteomes" id="UP000812440"/>
    </source>
</evidence>
<keyword evidence="2" id="KW-0812">Transmembrane</keyword>
<keyword evidence="5" id="KW-1185">Reference proteome</keyword>
<dbReference type="InterPro" id="IPR011009">
    <property type="entry name" value="Kinase-like_dom_sf"/>
</dbReference>
<dbReference type="PANTHER" id="PTHR11909">
    <property type="entry name" value="CASEIN KINASE-RELATED"/>
    <property type="match status" value="1"/>
</dbReference>
<evidence type="ECO:0000313" key="4">
    <source>
        <dbReference type="EMBL" id="KAG8443982.1"/>
    </source>
</evidence>